<dbReference type="InterPro" id="IPR027417">
    <property type="entry name" value="P-loop_NTPase"/>
</dbReference>
<dbReference type="KEGG" id="fae:FAES_3370"/>
<dbReference type="eggNOG" id="COG3950">
    <property type="taxonomic scope" value="Bacteria"/>
</dbReference>
<evidence type="ECO:0000313" key="2">
    <source>
        <dbReference type="Proteomes" id="UP000011058"/>
    </source>
</evidence>
<dbReference type="HOGENOM" id="CLU_749539_0_0_10"/>
<keyword evidence="2" id="KW-1185">Reference proteome</keyword>
<dbReference type="Proteomes" id="UP000011058">
    <property type="component" value="Chromosome"/>
</dbReference>
<dbReference type="EMBL" id="HE796683">
    <property type="protein sequence ID" value="CCH01378.1"/>
    <property type="molecule type" value="Genomic_DNA"/>
</dbReference>
<proteinExistence type="predicted"/>
<reference evidence="1 2" key="1">
    <citation type="journal article" date="2012" name="J. Bacteriol.">
        <title>Genome Sequence of Fibrella aestuarina BUZ 2T, a Filamentous Marine Bacterium.</title>
        <authorList>
            <person name="Filippini M."/>
            <person name="Qi W."/>
            <person name="Blom J."/>
            <person name="Goesmann A."/>
            <person name="Smits T.H."/>
            <person name="Bagheri H.C."/>
        </authorList>
    </citation>
    <scope>NUCLEOTIDE SEQUENCE [LARGE SCALE GENOMIC DNA]</scope>
    <source>
        <strain evidence="2">BUZ 2T</strain>
    </source>
</reference>
<organism evidence="1 2">
    <name type="scientific">Fibrella aestuarina BUZ 2</name>
    <dbReference type="NCBI Taxonomy" id="1166018"/>
    <lineage>
        <taxon>Bacteria</taxon>
        <taxon>Pseudomonadati</taxon>
        <taxon>Bacteroidota</taxon>
        <taxon>Cytophagia</taxon>
        <taxon>Cytophagales</taxon>
        <taxon>Spirosomataceae</taxon>
        <taxon>Fibrella</taxon>
    </lineage>
</organism>
<accession>I0KB75</accession>
<evidence type="ECO:0000313" key="1">
    <source>
        <dbReference type="EMBL" id="CCH01378.1"/>
    </source>
</evidence>
<dbReference type="CDD" id="cd00267">
    <property type="entry name" value="ABC_ATPase"/>
    <property type="match status" value="1"/>
</dbReference>
<sequence length="369" mass="43107">MRIAAIYIEHHDYLFDAPQTINFGTKYFYSFEKENDNVNISRTINKNFIPNFFDSTNLGSKLTNINAIVGQNGAGKSTLLDIIRSVFIDNTNALPHAKSLFLYESNDSGKPFILKNDFGKVVIKERNNKEIELNESSNQKIKSIYYSPHYDYKYNLNFDNIDNHDISFDKIVEDDLKELGEKDTNQNGLAYSASQELVFKNSLRQIYFLSSDLVKKQNIFKDLFHLQNHYEPILYFRGYKGEVKEHNTPYQLRSILTSIADKAEKESSAWYLYRNKRASQVQINQYLLKRNVIKCILSVIYKQLEKSNSFLEEGDFPYDKLNKQLEKADSYKALIMFAKYGAIKIQPGKSENIFKKNILEKLLKKYTHR</sequence>
<name>I0KB75_9BACT</name>
<gene>
    <name evidence="1" type="ORF">FAES_3370</name>
</gene>
<dbReference type="STRING" id="1166018.FAES_3370"/>
<dbReference type="OrthoDB" id="9815944at2"/>
<dbReference type="AlphaFoldDB" id="I0KB75"/>
<dbReference type="SUPFAM" id="SSF52540">
    <property type="entry name" value="P-loop containing nucleoside triphosphate hydrolases"/>
    <property type="match status" value="1"/>
</dbReference>
<dbReference type="RefSeq" id="WP_015332477.1">
    <property type="nucleotide sequence ID" value="NC_020054.1"/>
</dbReference>
<dbReference type="Gene3D" id="3.40.50.300">
    <property type="entry name" value="P-loop containing nucleotide triphosphate hydrolases"/>
    <property type="match status" value="1"/>
</dbReference>
<protein>
    <submittedName>
        <fullName evidence="1">Uncharacterized protein</fullName>
    </submittedName>
</protein>